<proteinExistence type="predicted"/>
<sequence>MVVRVLLLLICWLFVAGCARQRFFQTDARLPGAAPLAATADSARVTAGRHYRAHVLHRVFFGRHYRHVWTTPVTVPVLNPQTAVPGGLQAGKLGGGFQSTSMTLLGRNDREYALRTLDKDPYKTLPKTLQKTFVLDLVRDATSAINPYGAFVVPPLAEAAGVLHTTPQLFYIRADEKGLGENAPKFQGKLALLEEKFDGKSNLTPAFGNAQDLEDSDDVLRMRYQNPDHQFDQLAFARARLLDIWLGDWDRHEGQWQWAVYAQQDRTLYRPIPKDRDQVFYRFDDGLVPWLVSRPFIVGKLRTFKPHYESIDGLVKNARFIDERALNELTSVQFQKLALDLQSRLTDDAIEKALRRLPPPIYQLEGARTAAALRTRRASLPVAARAYYRLLARQVTVVGTDQAERFVVQRLTDSTTQVQVYATANKLMYARTFRSTETKLITLHGLGGEDTFEVSGDVTHGIRINIFGGPNRDEVKDSSHVRHSRKKTFYYDTRSGNTLEAGPSTRDRTRKGVEAHTYDREGD</sequence>
<organism evidence="2 3">
    <name type="scientific">Hymenobacter crusticola</name>
    <dbReference type="NCBI Taxonomy" id="1770526"/>
    <lineage>
        <taxon>Bacteria</taxon>
        <taxon>Pseudomonadati</taxon>
        <taxon>Bacteroidota</taxon>
        <taxon>Cytophagia</taxon>
        <taxon>Cytophagales</taxon>
        <taxon>Hymenobacteraceae</taxon>
        <taxon>Hymenobacter</taxon>
    </lineage>
</organism>
<comment type="caution">
    <text evidence="2">The sequence shown here is derived from an EMBL/GenBank/DDBJ whole genome shotgun (WGS) entry which is preliminary data.</text>
</comment>
<feature type="region of interest" description="Disordered" evidence="1">
    <location>
        <begin position="486"/>
        <end position="523"/>
    </location>
</feature>
<dbReference type="AlphaFoldDB" id="A0A243WFT1"/>
<evidence type="ECO:0000313" key="2">
    <source>
        <dbReference type="EMBL" id="OUJ74604.1"/>
    </source>
</evidence>
<dbReference type="RefSeq" id="WP_143436405.1">
    <property type="nucleotide sequence ID" value="NZ_MTSE01000003.1"/>
</dbReference>
<accession>A0A243WFT1</accession>
<protein>
    <submittedName>
        <fullName evidence="2">Uncharacterized protein</fullName>
    </submittedName>
</protein>
<evidence type="ECO:0000256" key="1">
    <source>
        <dbReference type="SAM" id="MobiDB-lite"/>
    </source>
</evidence>
<dbReference type="PROSITE" id="PS51257">
    <property type="entry name" value="PROKAR_LIPOPROTEIN"/>
    <property type="match status" value="1"/>
</dbReference>
<reference evidence="2 3" key="1">
    <citation type="submission" date="2017-01" db="EMBL/GenBank/DDBJ databases">
        <title>A new Hymenobacter.</title>
        <authorList>
            <person name="Liang Y."/>
            <person name="Feng F."/>
        </authorList>
    </citation>
    <scope>NUCLEOTIDE SEQUENCE [LARGE SCALE GENOMIC DNA]</scope>
    <source>
        <strain evidence="2">MIMBbqt21</strain>
    </source>
</reference>
<feature type="compositionally biased region" description="Basic and acidic residues" evidence="1">
    <location>
        <begin position="505"/>
        <end position="523"/>
    </location>
</feature>
<evidence type="ECO:0000313" key="3">
    <source>
        <dbReference type="Proteomes" id="UP000194873"/>
    </source>
</evidence>
<keyword evidence="3" id="KW-1185">Reference proteome</keyword>
<dbReference type="Proteomes" id="UP000194873">
    <property type="component" value="Unassembled WGS sequence"/>
</dbReference>
<dbReference type="OrthoDB" id="333971at2"/>
<gene>
    <name evidence="2" type="ORF">BXP70_07465</name>
</gene>
<dbReference type="EMBL" id="MTSE01000003">
    <property type="protein sequence ID" value="OUJ74604.1"/>
    <property type="molecule type" value="Genomic_DNA"/>
</dbReference>
<name>A0A243WFT1_9BACT</name>